<dbReference type="PANTHER" id="PTHR47020:SF1">
    <property type="entry name" value="HILLARIN"/>
    <property type="match status" value="1"/>
</dbReference>
<dbReference type="EMBL" id="CAJFCJ010000100">
    <property type="protein sequence ID" value="CAD5126902.1"/>
    <property type="molecule type" value="Genomic_DNA"/>
</dbReference>
<accession>A0A7I8WFH7</accession>
<evidence type="ECO:0000313" key="4">
    <source>
        <dbReference type="EMBL" id="CAD5126902.1"/>
    </source>
</evidence>
<comment type="caution">
    <text evidence="4">The sequence shown here is derived from an EMBL/GenBank/DDBJ whole genome shotgun (WGS) entry which is preliminary data.</text>
</comment>
<dbReference type="Proteomes" id="UP000549394">
    <property type="component" value="Unassembled WGS sequence"/>
</dbReference>
<evidence type="ECO:0000256" key="2">
    <source>
        <dbReference type="SAM" id="MobiDB-lite"/>
    </source>
</evidence>
<sequence length="1152" mass="136111">MGFCFSKENAVEPEIYNPDIEKQLAEVQHALKGDFKSMGFPTNVTLRIANMEWFQMVNYRQIAIPPHTIFPNPNTKESILKNYNFESVDKFVLKKNGKTFLNKSPKQIAIYLTKDYNDEMLKARALFRWLASLDLNKVSFDKLLDHQMRSTLLGLKNYEKAYSKVFEELCSYVNIHCLQIVGYAKHAGYEIGDNIDTNDLSLWNVIRINKFWYLCDANFASRKVCQEEKKYSLLASFFKKKSDESVLSYKYDDGYFLPNPEEFIYKHMARNPRHQLLARELNVEEFRDLAYLRPAFFQHKLGIVSHPKCIVYAGSHKNEILISTSKTFPVRFIKSLYIENTTVLEESVRRQILDKTIDPNEHIKMFQDQKKELLIIRMKLPQTATYKLRLQVMEDHNNTKEENDYDWCTDYIIKYTKTDDVFIPPFPHTYQHEMGPNYKTRNHNFLNMFPKVGMYSSTNKNYTEIHFDGDDDEYEYYVQVTNVRFSPKFLQKYCLSRFENGFGHIKFYFPASGEYGINIFGQRRKTEYKYSCLCLNLIEKEPEMYLPSICSYVVTNEQEPNYTLIFPENEKFTIGKQHDYFKLKLMIEDNFQSYQECFRKIYFKIFKRIPCQFKIELYWYDDKENKHDFSVYSFFENSVESVSFHINFPLPGMYKFLIYGKQLNSRDKYKLVYNCYFYAIESDPNTFQFPVITDKWRISESHKIIQPFKKLYSNEKVRFQIQGLKANSMIGCFTNNREFEFTFFNDSWECEIDIDNYSGELIIKAQIYKSAKFFTQILTYKIFKRPYEKPKQIAIEERKEEPTQVEPIQEESIQEEPIQEEPIQEEPIQEEPIQEEPIQEEPIQEEPIQESYEIDIIENIENIPIIQTETIENDHEPSHEIGEVDWSQQMLDVIYVSEFLPEESDSEDETIITDENENNDLIDIEKNDQTSENPDDKEEQSLLTNATEPGKQSNSNQLANKVRELEKACQEKDYKKLIIAINKASIKPIPPSIKENLAKANELKKNMEEIRKLRRRVLKLNARSITELNQYNQPPTVVHTVMKATLLILSISEIRTEEWKDCRVYINYTSSNSMLKKIKALKVLKVHPSIILRADEILKNLNGREVADASAGAAAFYIWCKGNIDLYRKIKKNEIENAQPATKKFQKSLFTS</sequence>
<feature type="coiled-coil region" evidence="1">
    <location>
        <begin position="993"/>
        <end position="1023"/>
    </location>
</feature>
<dbReference type="Pfam" id="PF23265">
    <property type="entry name" value="Ig-like_KY"/>
    <property type="match status" value="2"/>
</dbReference>
<evidence type="ECO:0000256" key="1">
    <source>
        <dbReference type="SAM" id="Coils"/>
    </source>
</evidence>
<feature type="domain" description="KY-like immunoglobulin-like" evidence="3">
    <location>
        <begin position="284"/>
        <end position="425"/>
    </location>
</feature>
<evidence type="ECO:0000313" key="5">
    <source>
        <dbReference type="Proteomes" id="UP000549394"/>
    </source>
</evidence>
<feature type="region of interest" description="Disordered" evidence="2">
    <location>
        <begin position="901"/>
        <end position="940"/>
    </location>
</feature>
<feature type="domain" description="KY-like immunoglobulin-like" evidence="3">
    <location>
        <begin position="577"/>
        <end position="674"/>
    </location>
</feature>
<dbReference type="Gene3D" id="1.20.920.20">
    <property type="match status" value="1"/>
</dbReference>
<organism evidence="4 5">
    <name type="scientific">Dimorphilus gyrociliatus</name>
    <dbReference type="NCBI Taxonomy" id="2664684"/>
    <lineage>
        <taxon>Eukaryota</taxon>
        <taxon>Metazoa</taxon>
        <taxon>Spiralia</taxon>
        <taxon>Lophotrochozoa</taxon>
        <taxon>Annelida</taxon>
        <taxon>Polychaeta</taxon>
        <taxon>Polychaeta incertae sedis</taxon>
        <taxon>Dinophilidae</taxon>
        <taxon>Dimorphilus</taxon>
    </lineage>
</organism>
<keyword evidence="1" id="KW-0175">Coiled coil</keyword>
<reference evidence="4 5" key="1">
    <citation type="submission" date="2020-08" db="EMBL/GenBank/DDBJ databases">
        <authorList>
            <person name="Hejnol A."/>
        </authorList>
    </citation>
    <scope>NUCLEOTIDE SEQUENCE [LARGE SCALE GENOMIC DNA]</scope>
</reference>
<dbReference type="PANTHER" id="PTHR47020">
    <property type="entry name" value="HILLARIN"/>
    <property type="match status" value="1"/>
</dbReference>
<dbReference type="InterPro" id="IPR056564">
    <property type="entry name" value="Ig-like_KY"/>
</dbReference>
<name>A0A7I8WFH7_9ANNE</name>
<dbReference type="InterPro" id="IPR053041">
    <property type="entry name" value="Transglut-like_Superfamily_Mod"/>
</dbReference>
<dbReference type="AlphaFoldDB" id="A0A7I8WFH7"/>
<gene>
    <name evidence="4" type="ORF">DGYR_LOCUS14119</name>
</gene>
<dbReference type="OrthoDB" id="6129702at2759"/>
<protein>
    <submittedName>
        <fullName evidence="4">DgyrCDS14921</fullName>
    </submittedName>
</protein>
<evidence type="ECO:0000259" key="3">
    <source>
        <dbReference type="Pfam" id="PF23265"/>
    </source>
</evidence>
<feature type="compositionally biased region" description="Acidic residues" evidence="2">
    <location>
        <begin position="901"/>
        <end position="922"/>
    </location>
</feature>
<proteinExistence type="predicted"/>
<keyword evidence="5" id="KW-1185">Reference proteome</keyword>